<keyword evidence="1" id="KW-0175">Coiled coil</keyword>
<proteinExistence type="predicted"/>
<feature type="coiled-coil region" evidence="1">
    <location>
        <begin position="181"/>
        <end position="218"/>
    </location>
</feature>
<evidence type="ECO:0000256" key="2">
    <source>
        <dbReference type="SAM" id="MobiDB-lite"/>
    </source>
</evidence>
<evidence type="ECO:0000313" key="3">
    <source>
        <dbReference type="EMBL" id="PFH36709.1"/>
    </source>
</evidence>
<feature type="compositionally biased region" description="Basic and acidic residues" evidence="2">
    <location>
        <begin position="46"/>
        <end position="78"/>
    </location>
</feature>
<accession>A0A2A9MFL1</accession>
<reference evidence="3 4" key="1">
    <citation type="submission" date="2017-09" db="EMBL/GenBank/DDBJ databases">
        <title>Genome sequencing of Besnoitia besnoiti strain Bb-Ger1.</title>
        <authorList>
            <person name="Schares G."/>
            <person name="Venepally P."/>
            <person name="Lorenzi H.A."/>
        </authorList>
    </citation>
    <scope>NUCLEOTIDE SEQUENCE [LARGE SCALE GENOMIC DNA]</scope>
    <source>
        <strain evidence="3 4">Bb-Ger1</strain>
    </source>
</reference>
<dbReference type="KEGG" id="bbes:BESB_049010"/>
<gene>
    <name evidence="3" type="ORF">BESB_049010</name>
</gene>
<dbReference type="AlphaFoldDB" id="A0A2A9MFL1"/>
<dbReference type="EMBL" id="NWUJ01000003">
    <property type="protein sequence ID" value="PFH36709.1"/>
    <property type="molecule type" value="Genomic_DNA"/>
</dbReference>
<comment type="caution">
    <text evidence="3">The sequence shown here is derived from an EMBL/GenBank/DDBJ whole genome shotgun (WGS) entry which is preliminary data.</text>
</comment>
<feature type="compositionally biased region" description="Polar residues" evidence="2">
    <location>
        <begin position="1"/>
        <end position="11"/>
    </location>
</feature>
<dbReference type="Proteomes" id="UP000224006">
    <property type="component" value="Chromosome III"/>
</dbReference>
<dbReference type="GeneID" id="40309831"/>
<dbReference type="VEuPathDB" id="ToxoDB:BESB_049010"/>
<dbReference type="RefSeq" id="XP_029220718.1">
    <property type="nucleotide sequence ID" value="XM_029363352.1"/>
</dbReference>
<dbReference type="OrthoDB" id="333708at2759"/>
<protein>
    <submittedName>
        <fullName evidence="3">Uncharacterized protein</fullName>
    </submittedName>
</protein>
<organism evidence="3 4">
    <name type="scientific">Besnoitia besnoiti</name>
    <name type="common">Apicomplexan protozoan</name>
    <dbReference type="NCBI Taxonomy" id="94643"/>
    <lineage>
        <taxon>Eukaryota</taxon>
        <taxon>Sar</taxon>
        <taxon>Alveolata</taxon>
        <taxon>Apicomplexa</taxon>
        <taxon>Conoidasida</taxon>
        <taxon>Coccidia</taxon>
        <taxon>Eucoccidiorida</taxon>
        <taxon>Eimeriorina</taxon>
        <taxon>Sarcocystidae</taxon>
        <taxon>Besnoitia</taxon>
    </lineage>
</organism>
<sequence>MASRPSVSASSDAACPSRSEPLLFTTSKVVGAPRSVREGAGGSRRASAEDKRQSSRQPWGEKPHRDRGRSSAREDYEPGHQPVSEAGSLHIPEGFSRSTQLMKLRNGHYRRICRTDRNGNDSAPCASEKTARAMAPLGDCTCCGVEDPSQPSHRERICVNCVRLEAKLRDMGDRREASSCKKRAEEDLDMISRLRTKVEELQDALRTADNRITTQRQVEQEQLHTIWELKRKLSETAKHQCENTEVSKREHANHEVDNRQHVNSEIALQAPTMEDVGIQTKKVGVAILRCPQLRDGIFVQVLIGEERKVMALRVDYQVRLLVLARRALLKFIPVLALVRIVTAPKDVRRLLADEGVHRKNVTDEELTRVAALFVTTAKTALPLMILLSTGKLRDRLVLHLTQLRFSAELERGHVSGKTFQGDHLKDGWLDLSRQKKHQADEDINKRN</sequence>
<name>A0A2A9MFL1_BESBE</name>
<evidence type="ECO:0000313" key="4">
    <source>
        <dbReference type="Proteomes" id="UP000224006"/>
    </source>
</evidence>
<feature type="region of interest" description="Disordered" evidence="2">
    <location>
        <begin position="1"/>
        <end position="92"/>
    </location>
</feature>
<evidence type="ECO:0000256" key="1">
    <source>
        <dbReference type="SAM" id="Coils"/>
    </source>
</evidence>
<keyword evidence="4" id="KW-1185">Reference proteome</keyword>